<dbReference type="RefSeq" id="WP_284369915.1">
    <property type="nucleotide sequence ID" value="NZ_BSNJ01000002.1"/>
</dbReference>
<evidence type="ECO:0000313" key="1">
    <source>
        <dbReference type="EMBL" id="GLQ19866.1"/>
    </source>
</evidence>
<reference evidence="1" key="2">
    <citation type="submission" date="2023-01" db="EMBL/GenBank/DDBJ databases">
        <title>Draft genome sequence of Algimonas porphyrae strain NBRC 108216.</title>
        <authorList>
            <person name="Sun Q."/>
            <person name="Mori K."/>
        </authorList>
    </citation>
    <scope>NUCLEOTIDE SEQUENCE</scope>
    <source>
        <strain evidence="1">NBRC 108216</strain>
    </source>
</reference>
<accession>A0ABQ5UZR2</accession>
<dbReference type="SUPFAM" id="SSF54909">
    <property type="entry name" value="Dimeric alpha+beta barrel"/>
    <property type="match status" value="1"/>
</dbReference>
<proteinExistence type="predicted"/>
<evidence type="ECO:0008006" key="3">
    <source>
        <dbReference type="Google" id="ProtNLM"/>
    </source>
</evidence>
<comment type="caution">
    <text evidence="1">The sequence shown here is derived from an EMBL/GenBank/DDBJ whole genome shotgun (WGS) entry which is preliminary data.</text>
</comment>
<evidence type="ECO:0000313" key="2">
    <source>
        <dbReference type="Proteomes" id="UP001161390"/>
    </source>
</evidence>
<dbReference type="InterPro" id="IPR011008">
    <property type="entry name" value="Dimeric_a/b-barrel"/>
</dbReference>
<sequence>MTLDLKAGQILQFAMIRPREGDAAKAVRARYFQTAIPYAQSLGDEYLGNLRVKRTMLGENTPRGIALYAFPDAASQQAFQNSPDWDDYQRMRREGWAELHVFSATIPSDMQLTFDPARDYTLAAAWTRPDTMADYQAYLDGIEADFDMIGARYVAQLNQVTLQSQTDAAGDPSQLTIVEWSDGPDLPGLQRTQGYKDHASDFQTAISRFDLYWITVPDA</sequence>
<protein>
    <recommendedName>
        <fullName evidence="3">DUF1330 domain-containing protein</fullName>
    </recommendedName>
</protein>
<organism evidence="1 2">
    <name type="scientific">Algimonas porphyrae</name>
    <dbReference type="NCBI Taxonomy" id="1128113"/>
    <lineage>
        <taxon>Bacteria</taxon>
        <taxon>Pseudomonadati</taxon>
        <taxon>Pseudomonadota</taxon>
        <taxon>Alphaproteobacteria</taxon>
        <taxon>Maricaulales</taxon>
        <taxon>Robiginitomaculaceae</taxon>
        <taxon>Algimonas</taxon>
    </lineage>
</organism>
<dbReference type="Proteomes" id="UP001161390">
    <property type="component" value="Unassembled WGS sequence"/>
</dbReference>
<reference evidence="1" key="1">
    <citation type="journal article" date="2014" name="Int. J. Syst. Evol. Microbiol.">
        <title>Complete genome of a new Firmicutes species belonging to the dominant human colonic microbiota ('Ruminococcus bicirculans') reveals two chromosomes and a selective capacity to utilize plant glucans.</title>
        <authorList>
            <consortium name="NISC Comparative Sequencing Program"/>
            <person name="Wegmann U."/>
            <person name="Louis P."/>
            <person name="Goesmann A."/>
            <person name="Henrissat B."/>
            <person name="Duncan S.H."/>
            <person name="Flint H.J."/>
        </authorList>
    </citation>
    <scope>NUCLEOTIDE SEQUENCE</scope>
    <source>
        <strain evidence="1">NBRC 108216</strain>
    </source>
</reference>
<name>A0ABQ5UZR2_9PROT</name>
<dbReference type="EMBL" id="BSNJ01000002">
    <property type="protein sequence ID" value="GLQ19866.1"/>
    <property type="molecule type" value="Genomic_DNA"/>
</dbReference>
<keyword evidence="2" id="KW-1185">Reference proteome</keyword>
<gene>
    <name evidence="1" type="ORF">GCM10007854_08210</name>
</gene>